<gene>
    <name evidence="1" type="ORF">NQ318_018599</name>
</gene>
<accession>A0AAV8ZFR1</accession>
<proteinExistence type="predicted"/>
<evidence type="ECO:0000313" key="1">
    <source>
        <dbReference type="EMBL" id="KAJ8963134.1"/>
    </source>
</evidence>
<protein>
    <submittedName>
        <fullName evidence="1">Uncharacterized protein</fullName>
    </submittedName>
</protein>
<sequence length="83" mass="9684">MIANLYPAEGNPQLPDNAIWSQQDGAPVHYESEIRRSWWPIKGSPPTNSYSWKYNIQILRVLQNAIIPNILLHREFIQKMLVL</sequence>
<keyword evidence="2" id="KW-1185">Reference proteome</keyword>
<reference evidence="1" key="1">
    <citation type="journal article" date="2023" name="Insect Mol. Biol.">
        <title>Genome sequencing provides insights into the evolution of gene families encoding plant cell wall-degrading enzymes in longhorned beetles.</title>
        <authorList>
            <person name="Shin N.R."/>
            <person name="Okamura Y."/>
            <person name="Kirsch R."/>
            <person name="Pauchet Y."/>
        </authorList>
    </citation>
    <scope>NUCLEOTIDE SEQUENCE</scope>
    <source>
        <strain evidence="1">AMC_N1</strain>
    </source>
</reference>
<organism evidence="1 2">
    <name type="scientific">Aromia moschata</name>
    <dbReference type="NCBI Taxonomy" id="1265417"/>
    <lineage>
        <taxon>Eukaryota</taxon>
        <taxon>Metazoa</taxon>
        <taxon>Ecdysozoa</taxon>
        <taxon>Arthropoda</taxon>
        <taxon>Hexapoda</taxon>
        <taxon>Insecta</taxon>
        <taxon>Pterygota</taxon>
        <taxon>Neoptera</taxon>
        <taxon>Endopterygota</taxon>
        <taxon>Coleoptera</taxon>
        <taxon>Polyphaga</taxon>
        <taxon>Cucujiformia</taxon>
        <taxon>Chrysomeloidea</taxon>
        <taxon>Cerambycidae</taxon>
        <taxon>Cerambycinae</taxon>
        <taxon>Callichromatini</taxon>
        <taxon>Aromia</taxon>
    </lineage>
</organism>
<dbReference type="EMBL" id="JAPWTK010000001">
    <property type="protein sequence ID" value="KAJ8963134.1"/>
    <property type="molecule type" value="Genomic_DNA"/>
</dbReference>
<dbReference type="AlphaFoldDB" id="A0AAV8ZFR1"/>
<name>A0AAV8ZFR1_9CUCU</name>
<comment type="caution">
    <text evidence="1">The sequence shown here is derived from an EMBL/GenBank/DDBJ whole genome shotgun (WGS) entry which is preliminary data.</text>
</comment>
<dbReference type="Proteomes" id="UP001162162">
    <property type="component" value="Unassembled WGS sequence"/>
</dbReference>
<evidence type="ECO:0000313" key="2">
    <source>
        <dbReference type="Proteomes" id="UP001162162"/>
    </source>
</evidence>